<dbReference type="EMBL" id="JRES01001487">
    <property type="protein sequence ID" value="KNC22499.1"/>
    <property type="molecule type" value="Genomic_DNA"/>
</dbReference>
<comment type="similarity">
    <text evidence="10">Belongs to the insect chemoreceptor superfamily. Heteromeric odorant receptor channel (TC 1.A.69) family.</text>
</comment>
<keyword evidence="8 10" id="KW-0675">Receptor</keyword>
<keyword evidence="12" id="KW-1185">Reference proteome</keyword>
<dbReference type="OrthoDB" id="6597368at2759"/>
<protein>
    <recommendedName>
        <fullName evidence="10">Odorant receptor</fullName>
    </recommendedName>
</protein>
<feature type="transmembrane region" description="Helical" evidence="10">
    <location>
        <begin position="173"/>
        <end position="191"/>
    </location>
</feature>
<keyword evidence="9 10" id="KW-0807">Transducer</keyword>
<evidence type="ECO:0000256" key="7">
    <source>
        <dbReference type="ARBA" id="ARBA00023136"/>
    </source>
</evidence>
<comment type="caution">
    <text evidence="10">Lacks conserved residue(s) required for the propagation of feature annotation.</text>
</comment>
<evidence type="ECO:0000256" key="6">
    <source>
        <dbReference type="ARBA" id="ARBA00022989"/>
    </source>
</evidence>
<keyword evidence="2" id="KW-1003">Cell membrane</keyword>
<feature type="transmembrane region" description="Helical" evidence="10">
    <location>
        <begin position="34"/>
        <end position="55"/>
    </location>
</feature>
<evidence type="ECO:0000256" key="10">
    <source>
        <dbReference type="RuleBase" id="RU351113"/>
    </source>
</evidence>
<keyword evidence="3 10" id="KW-0716">Sensory transduction</keyword>
<dbReference type="PANTHER" id="PTHR21137">
    <property type="entry name" value="ODORANT RECEPTOR"/>
    <property type="match status" value="1"/>
</dbReference>
<feature type="transmembrane region" description="Helical" evidence="10">
    <location>
        <begin position="130"/>
        <end position="153"/>
    </location>
</feature>
<evidence type="ECO:0000256" key="9">
    <source>
        <dbReference type="ARBA" id="ARBA00023224"/>
    </source>
</evidence>
<gene>
    <name evidence="11" type="ORF">FF38_12196</name>
</gene>
<dbReference type="Pfam" id="PF02949">
    <property type="entry name" value="7tm_6"/>
    <property type="match status" value="1"/>
</dbReference>
<dbReference type="GO" id="GO:0004984">
    <property type="term" value="F:olfactory receptor activity"/>
    <property type="evidence" value="ECO:0007669"/>
    <property type="project" value="InterPro"/>
</dbReference>
<comment type="subcellular location">
    <subcellularLocation>
        <location evidence="1 10">Cell membrane</location>
        <topology evidence="1 10">Multi-pass membrane protein</topology>
    </subcellularLocation>
</comment>
<evidence type="ECO:0000256" key="3">
    <source>
        <dbReference type="ARBA" id="ARBA00022606"/>
    </source>
</evidence>
<sequence>MIVQNYFHVQKITFAGVGINPMVADPNDVVKRPLLCYGLLISTFFHMIIIAHYILSHIKEYDEVTDSFPLMCQAILSIWKMSIFLSKRKDILQLINDLHQLNLKAEQDELTIVRRENTNDAFVSNIYFKIVLATGTFAFIHPLIYGLFVYITSGKLVLVEANKATYFWNYTHIGGYSIVFLLNFLTSYYVCDVSLAIDTLFTWFVRNILAQFQILMHRFQLIAKECNKDASNGTGPGSSQYRNPKKYFWPIIKCIQYHRKTLALAERLNQVYVCSEICCLVFSVSRPNYSVFDAVYKVLFLTAVTLQLSLYCYNGQRIKDESMLVSTEIYTSFDWSHLGKPYKKLLLLPLMRAQKPSHLKGVFFEVDLSLYLWGISQLGILGFIVNSTNSALFGITPLFVVKLSSNNKALDMISRLKTSLMLITQHRPRKQKLLSVQFNKNRVNDEKQK</sequence>
<dbReference type="GO" id="GO:0005549">
    <property type="term" value="F:odorant binding"/>
    <property type="evidence" value="ECO:0007669"/>
    <property type="project" value="InterPro"/>
</dbReference>
<name>A0A0L0BTF9_LUCCU</name>
<dbReference type="GO" id="GO:0007165">
    <property type="term" value="P:signal transduction"/>
    <property type="evidence" value="ECO:0007669"/>
    <property type="project" value="UniProtKB-KW"/>
</dbReference>
<accession>A0A0L0BTF9</accession>
<dbReference type="AlphaFoldDB" id="A0A0L0BTF9"/>
<organism evidence="11 12">
    <name type="scientific">Lucilia cuprina</name>
    <name type="common">Green bottle fly</name>
    <name type="synonym">Australian sheep blowfly</name>
    <dbReference type="NCBI Taxonomy" id="7375"/>
    <lineage>
        <taxon>Eukaryota</taxon>
        <taxon>Metazoa</taxon>
        <taxon>Ecdysozoa</taxon>
        <taxon>Arthropoda</taxon>
        <taxon>Hexapoda</taxon>
        <taxon>Insecta</taxon>
        <taxon>Pterygota</taxon>
        <taxon>Neoptera</taxon>
        <taxon>Endopterygota</taxon>
        <taxon>Diptera</taxon>
        <taxon>Brachycera</taxon>
        <taxon>Muscomorpha</taxon>
        <taxon>Oestroidea</taxon>
        <taxon>Calliphoridae</taxon>
        <taxon>Luciliinae</taxon>
        <taxon>Lucilia</taxon>
    </lineage>
</organism>
<evidence type="ECO:0000256" key="5">
    <source>
        <dbReference type="ARBA" id="ARBA00022725"/>
    </source>
</evidence>
<keyword evidence="7 10" id="KW-0472">Membrane</keyword>
<dbReference type="Proteomes" id="UP000037069">
    <property type="component" value="Unassembled WGS sequence"/>
</dbReference>
<keyword evidence="4 10" id="KW-0812">Transmembrane</keyword>
<evidence type="ECO:0000313" key="12">
    <source>
        <dbReference type="Proteomes" id="UP000037069"/>
    </source>
</evidence>
<evidence type="ECO:0000256" key="8">
    <source>
        <dbReference type="ARBA" id="ARBA00023170"/>
    </source>
</evidence>
<evidence type="ECO:0000313" key="11">
    <source>
        <dbReference type="EMBL" id="KNC22499.1"/>
    </source>
</evidence>
<reference evidence="11 12" key="1">
    <citation type="journal article" date="2015" name="Nat. Commun.">
        <title>Lucilia cuprina genome unlocks parasitic fly biology to underpin future interventions.</title>
        <authorList>
            <person name="Anstead C.A."/>
            <person name="Korhonen P.K."/>
            <person name="Young N.D."/>
            <person name="Hall R.S."/>
            <person name="Jex A.R."/>
            <person name="Murali S.C."/>
            <person name="Hughes D.S."/>
            <person name="Lee S.F."/>
            <person name="Perry T."/>
            <person name="Stroehlein A.J."/>
            <person name="Ansell B.R."/>
            <person name="Breugelmans B."/>
            <person name="Hofmann A."/>
            <person name="Qu J."/>
            <person name="Dugan S."/>
            <person name="Lee S.L."/>
            <person name="Chao H."/>
            <person name="Dinh H."/>
            <person name="Han Y."/>
            <person name="Doddapaneni H.V."/>
            <person name="Worley K.C."/>
            <person name="Muzny D.M."/>
            <person name="Ioannidis P."/>
            <person name="Waterhouse R.M."/>
            <person name="Zdobnov E.M."/>
            <person name="James P.J."/>
            <person name="Bagnall N.H."/>
            <person name="Kotze A.C."/>
            <person name="Gibbs R.A."/>
            <person name="Richards S."/>
            <person name="Batterham P."/>
            <person name="Gasser R.B."/>
        </authorList>
    </citation>
    <scope>NUCLEOTIDE SEQUENCE [LARGE SCALE GENOMIC DNA]</scope>
    <source>
        <strain evidence="11 12">LS</strain>
        <tissue evidence="11">Full body</tissue>
    </source>
</reference>
<evidence type="ECO:0000256" key="1">
    <source>
        <dbReference type="ARBA" id="ARBA00004651"/>
    </source>
</evidence>
<dbReference type="PANTHER" id="PTHR21137:SF43">
    <property type="entry name" value="ODORANT RECEPTOR 47A-RELATED"/>
    <property type="match status" value="1"/>
</dbReference>
<proteinExistence type="inferred from homology"/>
<dbReference type="OMA" id="ENTNDAF"/>
<evidence type="ECO:0000256" key="4">
    <source>
        <dbReference type="ARBA" id="ARBA00022692"/>
    </source>
</evidence>
<dbReference type="GO" id="GO:0005886">
    <property type="term" value="C:plasma membrane"/>
    <property type="evidence" value="ECO:0007669"/>
    <property type="project" value="UniProtKB-SubCell"/>
</dbReference>
<dbReference type="InterPro" id="IPR004117">
    <property type="entry name" value="7tm6_olfct_rcpt"/>
</dbReference>
<evidence type="ECO:0000256" key="2">
    <source>
        <dbReference type="ARBA" id="ARBA00022475"/>
    </source>
</evidence>
<comment type="caution">
    <text evidence="11">The sequence shown here is derived from an EMBL/GenBank/DDBJ whole genome shotgun (WGS) entry which is preliminary data.</text>
</comment>
<keyword evidence="6 10" id="KW-1133">Transmembrane helix</keyword>
<keyword evidence="5 10" id="KW-0552">Olfaction</keyword>